<evidence type="ECO:0000313" key="1">
    <source>
        <dbReference type="EMBL" id="MFH4981851.1"/>
    </source>
</evidence>
<reference evidence="1 2" key="1">
    <citation type="submission" date="2024-08" db="EMBL/GenBank/DDBJ databases">
        <title>Gnathostoma spinigerum genome.</title>
        <authorList>
            <person name="Gonzalez-Bertolin B."/>
            <person name="Monzon S."/>
            <person name="Zaballos A."/>
            <person name="Jimenez P."/>
            <person name="Dekumyoy P."/>
            <person name="Varona S."/>
            <person name="Cuesta I."/>
            <person name="Sumanam S."/>
            <person name="Adisakwattana P."/>
            <person name="Gasser R.B."/>
            <person name="Hernandez-Gonzalez A."/>
            <person name="Young N.D."/>
            <person name="Perteguer M.J."/>
        </authorList>
    </citation>
    <scope>NUCLEOTIDE SEQUENCE [LARGE SCALE GENOMIC DNA]</scope>
    <source>
        <strain evidence="1">AL3</strain>
        <tissue evidence="1">Liver</tissue>
    </source>
</reference>
<protein>
    <submittedName>
        <fullName evidence="1">Uncharacterized protein</fullName>
    </submittedName>
</protein>
<sequence length="212" mass="24997">MSIVCIHRNIGRYIANSGRLFVRRLVSSGSYERPQMYQLDHVRKRIEFTVPLMFRTRLDYTFYRSDVICEDLILNMHKEGLPQLMNHLGAISVIGQFCFPHIEMEILNLLPELGSGTVRLRWRVKHISLLRALINPRMFSYSYRIKHLHWFDGYSIFFVDGEGLVYKLRIQKVMRDEEGKSVPKTTTQRLAEKMGMLPKPATCSKVWRSVRF</sequence>
<gene>
    <name evidence="1" type="ORF">AB6A40_008560</name>
</gene>
<dbReference type="AlphaFoldDB" id="A0ABD6EWI3"/>
<name>A0ABD6EWI3_9BILA</name>
<dbReference type="PANTHER" id="PTHR31094:SF2">
    <property type="entry name" value="RIKEN CDNA 2310061I04 GENE"/>
    <property type="match status" value="1"/>
</dbReference>
<proteinExistence type="predicted"/>
<comment type="caution">
    <text evidence="1">The sequence shown here is derived from an EMBL/GenBank/DDBJ whole genome shotgun (WGS) entry which is preliminary data.</text>
</comment>
<dbReference type="Pfam" id="PF10184">
    <property type="entry name" value="DUF2358"/>
    <property type="match status" value="1"/>
</dbReference>
<accession>A0ABD6EWI3</accession>
<evidence type="ECO:0000313" key="2">
    <source>
        <dbReference type="Proteomes" id="UP001608902"/>
    </source>
</evidence>
<dbReference type="InterPro" id="IPR018790">
    <property type="entry name" value="DUF2358"/>
</dbReference>
<organism evidence="1 2">
    <name type="scientific">Gnathostoma spinigerum</name>
    <dbReference type="NCBI Taxonomy" id="75299"/>
    <lineage>
        <taxon>Eukaryota</taxon>
        <taxon>Metazoa</taxon>
        <taxon>Ecdysozoa</taxon>
        <taxon>Nematoda</taxon>
        <taxon>Chromadorea</taxon>
        <taxon>Rhabditida</taxon>
        <taxon>Spirurina</taxon>
        <taxon>Gnathostomatomorpha</taxon>
        <taxon>Gnathostomatoidea</taxon>
        <taxon>Gnathostomatidae</taxon>
        <taxon>Gnathostoma</taxon>
    </lineage>
</organism>
<dbReference type="PANTHER" id="PTHR31094">
    <property type="entry name" value="RIKEN CDNA 2310061I04 GENE"/>
    <property type="match status" value="1"/>
</dbReference>
<dbReference type="Proteomes" id="UP001608902">
    <property type="component" value="Unassembled WGS sequence"/>
</dbReference>
<dbReference type="EMBL" id="JBGFUD010008005">
    <property type="protein sequence ID" value="MFH4981851.1"/>
    <property type="molecule type" value="Genomic_DNA"/>
</dbReference>
<keyword evidence="2" id="KW-1185">Reference proteome</keyword>